<proteinExistence type="predicted"/>
<protein>
    <recommendedName>
        <fullName evidence="2">Putative Flp pilus-assembly TadG-like N-terminal domain-containing protein</fullName>
    </recommendedName>
</protein>
<evidence type="ECO:0000256" key="1">
    <source>
        <dbReference type="SAM" id="MobiDB-lite"/>
    </source>
</evidence>
<dbReference type="RefSeq" id="WP_004342837.1">
    <property type="nucleotide sequence ID" value="NZ_AMXE01000078.1"/>
</dbReference>
<keyword evidence="4" id="KW-1185">Reference proteome</keyword>
<gene>
    <name evidence="3" type="ORF">C666_15580</name>
</gene>
<dbReference type="eggNOG" id="COG4961">
    <property type="taxonomic scope" value="Bacteria"/>
</dbReference>
<evidence type="ECO:0000259" key="2">
    <source>
        <dbReference type="Pfam" id="PF13400"/>
    </source>
</evidence>
<evidence type="ECO:0000313" key="3">
    <source>
        <dbReference type="EMBL" id="ENO85317.1"/>
    </source>
</evidence>
<dbReference type="Proteomes" id="UP000013232">
    <property type="component" value="Unassembled WGS sequence"/>
</dbReference>
<name>N6YSH1_THAL4</name>
<accession>N6YSH1</accession>
<feature type="domain" description="Putative Flp pilus-assembly TadG-like N-terminal" evidence="2">
    <location>
        <begin position="17"/>
        <end position="58"/>
    </location>
</feature>
<dbReference type="InterPro" id="IPR028087">
    <property type="entry name" value="Tad_N"/>
</dbReference>
<dbReference type="EMBL" id="AMXE01000078">
    <property type="protein sequence ID" value="ENO85317.1"/>
    <property type="molecule type" value="Genomic_DNA"/>
</dbReference>
<dbReference type="AlphaFoldDB" id="N6YSH1"/>
<dbReference type="STRING" id="1123367.GCA_000621305_01493"/>
<organism evidence="3 4">
    <name type="scientific">Thauera linaloolentis (strain DSM 12138 / JCM 21573 / CCUG 41526 / CIP 105981 / IAM 15112 / NBRC 102519 / 47Lol)</name>
    <dbReference type="NCBI Taxonomy" id="1123367"/>
    <lineage>
        <taxon>Bacteria</taxon>
        <taxon>Pseudomonadati</taxon>
        <taxon>Pseudomonadota</taxon>
        <taxon>Betaproteobacteria</taxon>
        <taxon>Rhodocyclales</taxon>
        <taxon>Zoogloeaceae</taxon>
        <taxon>Thauera</taxon>
    </lineage>
</organism>
<dbReference type="Pfam" id="PF13400">
    <property type="entry name" value="Tad"/>
    <property type="match status" value="1"/>
</dbReference>
<dbReference type="OrthoDB" id="8635655at2"/>
<evidence type="ECO:0000313" key="4">
    <source>
        <dbReference type="Proteomes" id="UP000013232"/>
    </source>
</evidence>
<sequence>MKRPTFARTRPAPRQRGSMAVETALALPILLGVGLIGSDMHRIGLERTRLENTAGSVAINLAAQRTLTAPGLDALIDTTLKGHAEHQQVIVLHVLQSGRIEWALQRGDAEDLCEPASDGANYTGTLPEDPPDDEGGTGSDDGSRLSLIVVQACRDTSNVLLSGGLVLPRVLEAVGVFRTTSMTITLDEELQEQSRASGLAYTES</sequence>
<comment type="caution">
    <text evidence="3">The sequence shown here is derived from an EMBL/GenBank/DDBJ whole genome shotgun (WGS) entry which is preliminary data.</text>
</comment>
<reference evidence="3 4" key="1">
    <citation type="submission" date="2012-09" db="EMBL/GenBank/DDBJ databases">
        <title>Draft Genome Sequences of 6 Strains from Genus Thauera.</title>
        <authorList>
            <person name="Liu B."/>
            <person name="Shapleigh J.P."/>
            <person name="Frostegard A.H."/>
        </authorList>
    </citation>
    <scope>NUCLEOTIDE SEQUENCE [LARGE SCALE GENOMIC DNA]</scope>
    <source>
        <strain evidence="4">47Lol / DSM 12138</strain>
    </source>
</reference>
<feature type="region of interest" description="Disordered" evidence="1">
    <location>
        <begin position="113"/>
        <end position="141"/>
    </location>
</feature>